<feature type="non-terminal residue" evidence="3">
    <location>
        <position position="1"/>
    </location>
</feature>
<gene>
    <name evidence="3" type="ORF">IPOD504_LOCUS11049</name>
</gene>
<keyword evidence="1" id="KW-0472">Membrane</keyword>
<sequence length="171" mass="19410">MGLVRNALLLLLATLLSLISYAGACTRKIYIACKKPAPCGEMARFDPTRLFLLLTLICVLIAGASCCKKNISCTGRAPCRRLWRRKWRHGVSETDEIKSDTYHPLRNIEHIDQTCFPFSMAYINEFLLVFLHIAVCMVEVYQGKCLREQIKSGDGNYPGVKIIIKKKQQRS</sequence>
<accession>A0ABN8IKK3</accession>
<keyword evidence="2" id="KW-0732">Signal</keyword>
<feature type="transmembrane region" description="Helical" evidence="1">
    <location>
        <begin position="48"/>
        <end position="67"/>
    </location>
</feature>
<evidence type="ECO:0000313" key="3">
    <source>
        <dbReference type="EMBL" id="CAH2060417.1"/>
    </source>
</evidence>
<keyword evidence="4" id="KW-1185">Reference proteome</keyword>
<keyword evidence="1" id="KW-1133">Transmembrane helix</keyword>
<evidence type="ECO:0000313" key="4">
    <source>
        <dbReference type="Proteomes" id="UP000837857"/>
    </source>
</evidence>
<feature type="signal peptide" evidence="2">
    <location>
        <begin position="1"/>
        <end position="24"/>
    </location>
</feature>
<evidence type="ECO:0000256" key="1">
    <source>
        <dbReference type="SAM" id="Phobius"/>
    </source>
</evidence>
<organism evidence="3 4">
    <name type="scientific">Iphiclides podalirius</name>
    <name type="common">scarce swallowtail</name>
    <dbReference type="NCBI Taxonomy" id="110791"/>
    <lineage>
        <taxon>Eukaryota</taxon>
        <taxon>Metazoa</taxon>
        <taxon>Ecdysozoa</taxon>
        <taxon>Arthropoda</taxon>
        <taxon>Hexapoda</taxon>
        <taxon>Insecta</taxon>
        <taxon>Pterygota</taxon>
        <taxon>Neoptera</taxon>
        <taxon>Endopterygota</taxon>
        <taxon>Lepidoptera</taxon>
        <taxon>Glossata</taxon>
        <taxon>Ditrysia</taxon>
        <taxon>Papilionoidea</taxon>
        <taxon>Papilionidae</taxon>
        <taxon>Papilioninae</taxon>
        <taxon>Iphiclides</taxon>
    </lineage>
</organism>
<feature type="chain" id="PRO_5045469544" evidence="2">
    <location>
        <begin position="25"/>
        <end position="171"/>
    </location>
</feature>
<evidence type="ECO:0000256" key="2">
    <source>
        <dbReference type="SAM" id="SignalP"/>
    </source>
</evidence>
<dbReference type="Proteomes" id="UP000837857">
    <property type="component" value="Chromosome 27"/>
</dbReference>
<name>A0ABN8IKK3_9NEOP</name>
<reference evidence="3" key="1">
    <citation type="submission" date="2022-03" db="EMBL/GenBank/DDBJ databases">
        <authorList>
            <person name="Martin H S."/>
        </authorList>
    </citation>
    <scope>NUCLEOTIDE SEQUENCE</scope>
</reference>
<protein>
    <submittedName>
        <fullName evidence="3">Uncharacterized protein</fullName>
    </submittedName>
</protein>
<proteinExistence type="predicted"/>
<dbReference type="EMBL" id="OW152839">
    <property type="protein sequence ID" value="CAH2060417.1"/>
    <property type="molecule type" value="Genomic_DNA"/>
</dbReference>
<keyword evidence="1" id="KW-0812">Transmembrane</keyword>